<dbReference type="Proteomes" id="UP001626550">
    <property type="component" value="Unassembled WGS sequence"/>
</dbReference>
<comment type="caution">
    <text evidence="3">The sequence shown here is derived from an EMBL/GenBank/DDBJ whole genome shotgun (WGS) entry which is preliminary data.</text>
</comment>
<feature type="domain" description="TNase-like" evidence="2">
    <location>
        <begin position="5"/>
        <end position="155"/>
    </location>
</feature>
<evidence type="ECO:0000259" key="2">
    <source>
        <dbReference type="PROSITE" id="PS50830"/>
    </source>
</evidence>
<feature type="compositionally biased region" description="Basic and acidic residues" evidence="1">
    <location>
        <begin position="650"/>
        <end position="659"/>
    </location>
</feature>
<proteinExistence type="predicted"/>
<feature type="region of interest" description="Disordered" evidence="1">
    <location>
        <begin position="634"/>
        <end position="659"/>
    </location>
</feature>
<dbReference type="Gene3D" id="2.40.50.90">
    <property type="match status" value="4"/>
</dbReference>
<evidence type="ECO:0000313" key="3">
    <source>
        <dbReference type="EMBL" id="KAL3311137.1"/>
    </source>
</evidence>
<feature type="non-terminal residue" evidence="3">
    <location>
        <position position="738"/>
    </location>
</feature>
<dbReference type="FunFam" id="2.40.50.90:FF:000002">
    <property type="entry name" value="Staphylococcal nuclease domain-containing protein"/>
    <property type="match status" value="1"/>
</dbReference>
<feature type="domain" description="TNase-like" evidence="2">
    <location>
        <begin position="459"/>
        <end position="623"/>
    </location>
</feature>
<dbReference type="Pfam" id="PF00565">
    <property type="entry name" value="SNase"/>
    <property type="match status" value="4"/>
</dbReference>
<dbReference type="InterPro" id="IPR035437">
    <property type="entry name" value="SNase_OB-fold_sf"/>
</dbReference>
<name>A0ABD2PW58_9PLAT</name>
<protein>
    <submittedName>
        <fullName evidence="3">Nuclease domain-containing protein</fullName>
    </submittedName>
</protein>
<dbReference type="PROSITE" id="PS50830">
    <property type="entry name" value="TNASE_3"/>
    <property type="match status" value="3"/>
</dbReference>
<dbReference type="InterPro" id="IPR016071">
    <property type="entry name" value="Staphylococal_nuclease_OB-fold"/>
</dbReference>
<feature type="compositionally biased region" description="Polar residues" evidence="1">
    <location>
        <begin position="634"/>
        <end position="644"/>
    </location>
</feature>
<dbReference type="EMBL" id="JBJKFK010002416">
    <property type="protein sequence ID" value="KAL3311137.1"/>
    <property type="molecule type" value="Genomic_DNA"/>
</dbReference>
<evidence type="ECO:0000313" key="4">
    <source>
        <dbReference type="Proteomes" id="UP001626550"/>
    </source>
</evidence>
<feature type="domain" description="TNase-like" evidence="2">
    <location>
        <begin position="181"/>
        <end position="432"/>
    </location>
</feature>
<dbReference type="AlphaFoldDB" id="A0ABD2PW58"/>
<reference evidence="3 4" key="1">
    <citation type="submission" date="2024-11" db="EMBL/GenBank/DDBJ databases">
        <title>Adaptive evolution of stress response genes in parasites aligns with host niche diversity.</title>
        <authorList>
            <person name="Hahn C."/>
            <person name="Resl P."/>
        </authorList>
    </citation>
    <scope>NUCLEOTIDE SEQUENCE [LARGE SCALE GENOMIC DNA]</scope>
    <source>
        <strain evidence="3">EGGRZ-B1_66</strain>
        <tissue evidence="3">Body</tissue>
    </source>
</reference>
<dbReference type="SUPFAM" id="SSF50199">
    <property type="entry name" value="Staphylococcal nuclease"/>
    <property type="match status" value="4"/>
</dbReference>
<sequence length="738" mass="82673">MATEKYFHGVCKQVNQGDSIVIRERPTSGPPPTKTIGITNISCPRLQFRPQNATTQLYEDERFAWEAREFLRCKIVGQDVTYTETRMPKGGLYGDMYIGNNPSIENNVAYMMVSEGLAEVRKLINAELIAKNKIYQHLIEAENNAKAEKKGRWDPDSSVMGRKVCWNLQEPAEFLRQHSGKDLQGIVEHVRDGCSMQICLLPQDHEQVFYPIMVSLTGIRTPSFKMEGSQMTPEKFAEQAKFFVESRLLQRNVTVKLISISGGQSFLARVLHRCGDICEFLLAEGLAKCLDWSIDNLPPATYYLSSLRPVRPTMEAPNASEVPPARMKVNKPLFDIPYMFEAREFLRKHIGKRVNVHIDYSLPKQENSAEDRICATVEVQGGVNLAQALISRGLAQVVRYKRQSTDPRAKCYDLLLAAEEEAVSKAVGWHSKSDPPKHKVKDVIGNASKAILPNFQRSGKIHGVVEFVSSAGRFKVYLPQYESIITLLLSCIDYPRTQRTLANGTVEKGDPLGDRALQFSRENCLQRNVEIEVEALDRVGNFIGYAYIQQNYAAQGMIKSGDNQMRLLQSGGKVVTKLLNAALVVSGLATVNSSTRNSKSPHFSLLAKAQNEAQAAKNGLWSNPQFVKDWQAEQNNNEQVSSQEPCEPEAEGKAPADRDAWKKRVASAKHTHLMHAFFDESNMADPALRVYLQLNEDAAKLQDIQRELNSHTPTSAECASLKLERGLLCAAKFSQDHQ</sequence>
<gene>
    <name evidence="3" type="primary">SND1_1</name>
    <name evidence="3" type="ORF">Ciccas_010288</name>
</gene>
<dbReference type="PANTHER" id="PTHR12302:SF2">
    <property type="entry name" value="STAPHYLOCOCCAL NUCLEASE DOMAIN-CONTAINING PROTEIN 1"/>
    <property type="match status" value="1"/>
</dbReference>
<organism evidence="3 4">
    <name type="scientific">Cichlidogyrus casuarinus</name>
    <dbReference type="NCBI Taxonomy" id="1844966"/>
    <lineage>
        <taxon>Eukaryota</taxon>
        <taxon>Metazoa</taxon>
        <taxon>Spiralia</taxon>
        <taxon>Lophotrochozoa</taxon>
        <taxon>Platyhelminthes</taxon>
        <taxon>Monogenea</taxon>
        <taxon>Monopisthocotylea</taxon>
        <taxon>Dactylogyridea</taxon>
        <taxon>Ancyrocephalidae</taxon>
        <taxon>Cichlidogyrus</taxon>
    </lineage>
</organism>
<keyword evidence="4" id="KW-1185">Reference proteome</keyword>
<accession>A0ABD2PW58</accession>
<dbReference type="PANTHER" id="PTHR12302">
    <property type="entry name" value="EBNA2 BINDING PROTEIN P100"/>
    <property type="match status" value="1"/>
</dbReference>
<evidence type="ECO:0000256" key="1">
    <source>
        <dbReference type="SAM" id="MobiDB-lite"/>
    </source>
</evidence>
<dbReference type="SMART" id="SM00318">
    <property type="entry name" value="SNc"/>
    <property type="match status" value="4"/>
</dbReference>